<dbReference type="InterPro" id="IPR036291">
    <property type="entry name" value="NAD(P)-bd_dom_sf"/>
</dbReference>
<dbReference type="EC" id="1.1.1.133" evidence="2"/>
<gene>
    <name evidence="4" type="ORF">A3F83_07310</name>
</gene>
<dbReference type="Gene3D" id="3.90.25.10">
    <property type="entry name" value="UDP-galactose 4-epimerase, domain 1"/>
    <property type="match status" value="1"/>
</dbReference>
<dbReference type="AlphaFoldDB" id="A0A1F5YKR6"/>
<organism evidence="4 5">
    <name type="scientific">Candidatus Glassbacteria bacterium RIFCSPLOWO2_12_FULL_58_11</name>
    <dbReference type="NCBI Taxonomy" id="1817867"/>
    <lineage>
        <taxon>Bacteria</taxon>
        <taxon>Candidatus Glassiibacteriota</taxon>
    </lineage>
</organism>
<evidence type="ECO:0000313" key="4">
    <source>
        <dbReference type="EMBL" id="OGG00462.1"/>
    </source>
</evidence>
<keyword evidence="2" id="KW-0521">NADP</keyword>
<comment type="function">
    <text evidence="2">Catalyzes the reduction of dTDP-6-deoxy-L-lyxo-4-hexulose to yield dTDP-L-rhamnose.</text>
</comment>
<keyword evidence="2" id="KW-0560">Oxidoreductase</keyword>
<dbReference type="Pfam" id="PF04321">
    <property type="entry name" value="RmlD_sub_bind"/>
    <property type="match status" value="1"/>
</dbReference>
<evidence type="ECO:0000313" key="5">
    <source>
        <dbReference type="Proteomes" id="UP000179129"/>
    </source>
</evidence>
<name>A0A1F5YKR6_9BACT</name>
<evidence type="ECO:0000256" key="1">
    <source>
        <dbReference type="ARBA" id="ARBA00010944"/>
    </source>
</evidence>
<evidence type="ECO:0000256" key="2">
    <source>
        <dbReference type="RuleBase" id="RU364082"/>
    </source>
</evidence>
<comment type="pathway">
    <text evidence="2">Carbohydrate biosynthesis; dTDP-L-rhamnose biosynthesis.</text>
</comment>
<dbReference type="InterPro" id="IPR005913">
    <property type="entry name" value="dTDP_dehydrorham_reduct"/>
</dbReference>
<dbReference type="NCBIfam" id="TIGR01214">
    <property type="entry name" value="rmlD"/>
    <property type="match status" value="1"/>
</dbReference>
<sequence>MRILVTGAAGMLGKDLVPVLARKHRVRGADLADFDVTDREAAERFIGAERPEMVIHAAAFTDVEGAEHDPARVMRVNADGARNVAAACGFHGARLILISTDYVFDGTKGAPYVESDRPAPLNVYGRSKLEGERLARQELPGVTVIRTAWLYSAGGRNNFPAKILKAARKGKSLKVVADEVGSPTWAADLAKAIGQIVDLGAAGPLYHLAGGGFCSRFEMAMELFSCLGIRDCELVKVSRENYPANVLRPQNSSLDSERIGREGIKPLRNWKESLREFAGMLGSHQVG</sequence>
<feature type="domain" description="RmlD-like substrate binding" evidence="3">
    <location>
        <begin position="1"/>
        <end position="278"/>
    </location>
</feature>
<dbReference type="PANTHER" id="PTHR10491">
    <property type="entry name" value="DTDP-4-DEHYDRORHAMNOSE REDUCTASE"/>
    <property type="match status" value="1"/>
</dbReference>
<dbReference type="GO" id="GO:0019305">
    <property type="term" value="P:dTDP-rhamnose biosynthetic process"/>
    <property type="evidence" value="ECO:0007669"/>
    <property type="project" value="UniProtKB-UniPathway"/>
</dbReference>
<dbReference type="Proteomes" id="UP000179129">
    <property type="component" value="Unassembled WGS sequence"/>
</dbReference>
<protein>
    <recommendedName>
        <fullName evidence="2">dTDP-4-dehydrorhamnose reductase</fullName>
        <ecNumber evidence="2">1.1.1.133</ecNumber>
    </recommendedName>
</protein>
<accession>A0A1F5YKR6</accession>
<dbReference type="STRING" id="1817867.A3F83_07310"/>
<dbReference type="GO" id="GO:0008831">
    <property type="term" value="F:dTDP-4-dehydrorhamnose reductase activity"/>
    <property type="evidence" value="ECO:0007669"/>
    <property type="project" value="UniProtKB-EC"/>
</dbReference>
<evidence type="ECO:0000259" key="3">
    <source>
        <dbReference type="Pfam" id="PF04321"/>
    </source>
</evidence>
<dbReference type="GO" id="GO:0005829">
    <property type="term" value="C:cytosol"/>
    <property type="evidence" value="ECO:0007669"/>
    <property type="project" value="TreeGrafter"/>
</dbReference>
<dbReference type="CDD" id="cd05254">
    <property type="entry name" value="dTDP_HR_like_SDR_e"/>
    <property type="match status" value="1"/>
</dbReference>
<dbReference type="UniPathway" id="UPA00124"/>
<dbReference type="PANTHER" id="PTHR10491:SF4">
    <property type="entry name" value="METHIONINE ADENOSYLTRANSFERASE 2 SUBUNIT BETA"/>
    <property type="match status" value="1"/>
</dbReference>
<dbReference type="SUPFAM" id="SSF51735">
    <property type="entry name" value="NAD(P)-binding Rossmann-fold domains"/>
    <property type="match status" value="1"/>
</dbReference>
<proteinExistence type="inferred from homology"/>
<reference evidence="4 5" key="1">
    <citation type="journal article" date="2016" name="Nat. Commun.">
        <title>Thousands of microbial genomes shed light on interconnected biogeochemical processes in an aquifer system.</title>
        <authorList>
            <person name="Anantharaman K."/>
            <person name="Brown C.T."/>
            <person name="Hug L.A."/>
            <person name="Sharon I."/>
            <person name="Castelle C.J."/>
            <person name="Probst A.J."/>
            <person name="Thomas B.C."/>
            <person name="Singh A."/>
            <person name="Wilkins M.J."/>
            <person name="Karaoz U."/>
            <person name="Brodie E.L."/>
            <person name="Williams K.H."/>
            <person name="Hubbard S.S."/>
            <person name="Banfield J.F."/>
        </authorList>
    </citation>
    <scope>NUCLEOTIDE SEQUENCE [LARGE SCALE GENOMIC DNA]</scope>
</reference>
<dbReference type="InterPro" id="IPR029903">
    <property type="entry name" value="RmlD-like-bd"/>
</dbReference>
<dbReference type="EMBL" id="MFIX01000256">
    <property type="protein sequence ID" value="OGG00462.1"/>
    <property type="molecule type" value="Genomic_DNA"/>
</dbReference>
<comment type="similarity">
    <text evidence="1 2">Belongs to the dTDP-4-dehydrorhamnose reductase family.</text>
</comment>
<comment type="caution">
    <text evidence="4">The sequence shown here is derived from an EMBL/GenBank/DDBJ whole genome shotgun (WGS) entry which is preliminary data.</text>
</comment>
<dbReference type="Gene3D" id="3.40.50.720">
    <property type="entry name" value="NAD(P)-binding Rossmann-like Domain"/>
    <property type="match status" value="1"/>
</dbReference>